<reference evidence="3" key="1">
    <citation type="submission" date="2022-07" db="EMBL/GenBank/DDBJ databases">
        <title>Draft genome sequence of Zalerion maritima ATCC 34329, a (micro)plastics degrading marine fungus.</title>
        <authorList>
            <person name="Paco A."/>
            <person name="Goncalves M.F.M."/>
            <person name="Rocha-Santos T.A.P."/>
            <person name="Alves A."/>
        </authorList>
    </citation>
    <scope>NUCLEOTIDE SEQUENCE</scope>
    <source>
        <strain evidence="3">ATCC 34329</strain>
    </source>
</reference>
<protein>
    <submittedName>
        <fullName evidence="3">Calcipressin</fullName>
    </submittedName>
</protein>
<proteinExistence type="inferred from homology"/>
<evidence type="ECO:0000313" key="4">
    <source>
        <dbReference type="Proteomes" id="UP001201980"/>
    </source>
</evidence>
<dbReference type="InterPro" id="IPR012677">
    <property type="entry name" value="Nucleotide-bd_a/b_plait_sf"/>
</dbReference>
<feature type="region of interest" description="Disordered" evidence="2">
    <location>
        <begin position="1"/>
        <end position="51"/>
    </location>
</feature>
<dbReference type="AlphaFoldDB" id="A0AAD5RV35"/>
<dbReference type="SUPFAM" id="SSF54928">
    <property type="entry name" value="RNA-binding domain, RBD"/>
    <property type="match status" value="1"/>
</dbReference>
<dbReference type="Pfam" id="PF04847">
    <property type="entry name" value="Calcipressin"/>
    <property type="match status" value="1"/>
</dbReference>
<comment type="similarity">
    <text evidence="1">Belongs to the RCAN family.</text>
</comment>
<dbReference type="GO" id="GO:0008597">
    <property type="term" value="F:calcium-dependent protein serine/threonine phosphatase regulator activity"/>
    <property type="evidence" value="ECO:0007669"/>
    <property type="project" value="TreeGrafter"/>
</dbReference>
<feature type="region of interest" description="Disordered" evidence="2">
    <location>
        <begin position="280"/>
        <end position="307"/>
    </location>
</feature>
<dbReference type="GO" id="GO:0005634">
    <property type="term" value="C:nucleus"/>
    <property type="evidence" value="ECO:0007669"/>
    <property type="project" value="TreeGrafter"/>
</dbReference>
<dbReference type="GO" id="GO:0019722">
    <property type="term" value="P:calcium-mediated signaling"/>
    <property type="evidence" value="ECO:0007669"/>
    <property type="project" value="InterPro"/>
</dbReference>
<organism evidence="3 4">
    <name type="scientific">Zalerion maritima</name>
    <dbReference type="NCBI Taxonomy" id="339359"/>
    <lineage>
        <taxon>Eukaryota</taxon>
        <taxon>Fungi</taxon>
        <taxon>Dikarya</taxon>
        <taxon>Ascomycota</taxon>
        <taxon>Pezizomycotina</taxon>
        <taxon>Sordariomycetes</taxon>
        <taxon>Lulworthiomycetidae</taxon>
        <taxon>Lulworthiales</taxon>
        <taxon>Lulworthiaceae</taxon>
        <taxon>Zalerion</taxon>
    </lineage>
</organism>
<evidence type="ECO:0000256" key="2">
    <source>
        <dbReference type="SAM" id="MobiDB-lite"/>
    </source>
</evidence>
<dbReference type="GO" id="GO:0003676">
    <property type="term" value="F:nucleic acid binding"/>
    <property type="evidence" value="ECO:0007669"/>
    <property type="project" value="InterPro"/>
</dbReference>
<keyword evidence="4" id="KW-1185">Reference proteome</keyword>
<accession>A0AAD5RV35</accession>
<evidence type="ECO:0000256" key="1">
    <source>
        <dbReference type="ARBA" id="ARBA00008209"/>
    </source>
</evidence>
<dbReference type="Gene3D" id="3.30.70.330">
    <property type="match status" value="1"/>
</dbReference>
<dbReference type="Proteomes" id="UP001201980">
    <property type="component" value="Unassembled WGS sequence"/>
</dbReference>
<dbReference type="FunFam" id="3.30.70.330:FF:000503">
    <property type="entry name" value="Calcineurin binding protein, putative"/>
    <property type="match status" value="1"/>
</dbReference>
<sequence>MTISSLTNTTTTTLRFRRTLPSKMDSPTEPQYAKGLQANSGSTIPSKRKLSPKTSLHLDLSKLPPAVSPPAQATNTVLITNIQNLSLFEANQQSKIRAMIESTAPVHTWVPLKSFRRILASFATVEQATAVRAAWDRAGIEGERVRVFYGPTISEAQFNGAQHLALPDAGKLFFISPPPSPPHGWEMKLEDAPNKMVHADDLAEALENLHRHNPGWENADLDMSPVDYQEANARGATPLPPRAKRSRSSTLIYHPDEHGNSPNLPAIAVVDLCDEPEEDLDMMTPEKGARSIRAQTARPPIETMHES</sequence>
<dbReference type="InterPro" id="IPR035979">
    <property type="entry name" value="RBD_domain_sf"/>
</dbReference>
<feature type="compositionally biased region" description="Low complexity" evidence="2">
    <location>
        <begin position="1"/>
        <end position="14"/>
    </location>
</feature>
<comment type="caution">
    <text evidence="3">The sequence shown here is derived from an EMBL/GenBank/DDBJ whole genome shotgun (WGS) entry which is preliminary data.</text>
</comment>
<dbReference type="GO" id="GO:0005737">
    <property type="term" value="C:cytoplasm"/>
    <property type="evidence" value="ECO:0007669"/>
    <property type="project" value="TreeGrafter"/>
</dbReference>
<dbReference type="PANTHER" id="PTHR10300">
    <property type="entry name" value="CALCIPRESSIN"/>
    <property type="match status" value="1"/>
</dbReference>
<evidence type="ECO:0000313" key="3">
    <source>
        <dbReference type="EMBL" id="KAJ2903892.1"/>
    </source>
</evidence>
<dbReference type="PANTHER" id="PTHR10300:SF14">
    <property type="entry name" value="PROTEIN SARAH"/>
    <property type="match status" value="1"/>
</dbReference>
<dbReference type="InterPro" id="IPR006931">
    <property type="entry name" value="Calcipressin"/>
</dbReference>
<name>A0AAD5RV35_9PEZI</name>
<dbReference type="EMBL" id="JAKWBI020000068">
    <property type="protein sequence ID" value="KAJ2903892.1"/>
    <property type="molecule type" value="Genomic_DNA"/>
</dbReference>
<gene>
    <name evidence="3" type="ORF">MKZ38_009178</name>
</gene>